<dbReference type="EMBL" id="JAXCLX010000002">
    <property type="protein sequence ID" value="MDY0873344.1"/>
    <property type="molecule type" value="Genomic_DNA"/>
</dbReference>
<evidence type="ECO:0000313" key="1">
    <source>
        <dbReference type="EMBL" id="MDY0873344.1"/>
    </source>
</evidence>
<dbReference type="Pfam" id="PF11164">
    <property type="entry name" value="DUF2948"/>
    <property type="match status" value="1"/>
</dbReference>
<proteinExistence type="predicted"/>
<dbReference type="Proteomes" id="UP001271769">
    <property type="component" value="Unassembled WGS sequence"/>
</dbReference>
<reference evidence="1 2" key="1">
    <citation type="journal article" date="2013" name="Antonie Van Leeuwenhoek">
        <title>Dongia rigui sp. nov., isolated from freshwater of a large wetland in Korea.</title>
        <authorList>
            <person name="Baik K.S."/>
            <person name="Hwang Y.M."/>
            <person name="Choi J.S."/>
            <person name="Kwon J."/>
            <person name="Seong C.N."/>
        </authorList>
    </citation>
    <scope>NUCLEOTIDE SEQUENCE [LARGE SCALE GENOMIC DNA]</scope>
    <source>
        <strain evidence="1 2">04SU4-P</strain>
    </source>
</reference>
<name>A0ABU5E164_9PROT</name>
<comment type="caution">
    <text evidence="1">The sequence shown here is derived from an EMBL/GenBank/DDBJ whole genome shotgun (WGS) entry which is preliminary data.</text>
</comment>
<gene>
    <name evidence="1" type="ORF">SMD31_15490</name>
</gene>
<protein>
    <submittedName>
        <fullName evidence="1">DUF2948 family protein</fullName>
    </submittedName>
</protein>
<evidence type="ECO:0000313" key="2">
    <source>
        <dbReference type="Proteomes" id="UP001271769"/>
    </source>
</evidence>
<keyword evidence="2" id="KW-1185">Reference proteome</keyword>
<accession>A0ABU5E164</accession>
<sequence length="164" mass="18426">MRVMAKDADDLAIVAAALQDALVPISEVQYLSNEQRFIMLMNRFQWEREPAGRHAGIASKDDASFHDADDYHDTEQRIHAGLCIDKVLSVRSRDIDLKQRGKFLSLLTLQVDGDKLNLMFSGGGVIQLVVSELSVFLKDMGEGWPTQWRPDHDRESVGTGKGRE</sequence>
<organism evidence="1 2">
    <name type="scientific">Dongia rigui</name>
    <dbReference type="NCBI Taxonomy" id="940149"/>
    <lineage>
        <taxon>Bacteria</taxon>
        <taxon>Pseudomonadati</taxon>
        <taxon>Pseudomonadota</taxon>
        <taxon>Alphaproteobacteria</taxon>
        <taxon>Rhodospirillales</taxon>
        <taxon>Dongiaceae</taxon>
        <taxon>Dongia</taxon>
    </lineage>
</organism>
<dbReference type="InterPro" id="IPR021335">
    <property type="entry name" value="DUF2948"/>
</dbReference>
<dbReference type="RefSeq" id="WP_320501798.1">
    <property type="nucleotide sequence ID" value="NZ_JAXCLX010000002.1"/>
</dbReference>